<dbReference type="GO" id="GO:0004497">
    <property type="term" value="F:monooxygenase activity"/>
    <property type="evidence" value="ECO:0007669"/>
    <property type="project" value="UniProtKB-KW"/>
</dbReference>
<keyword evidence="8" id="KW-1185">Reference proteome</keyword>
<reference evidence="7" key="2">
    <citation type="journal article" date="2020" name="Nat. Commun.">
        <title>Large-scale genome sequencing of mycorrhizal fungi provides insights into the early evolution of symbiotic traits.</title>
        <authorList>
            <person name="Miyauchi S."/>
            <person name="Kiss E."/>
            <person name="Kuo A."/>
            <person name="Drula E."/>
            <person name="Kohler A."/>
            <person name="Sanchez-Garcia M."/>
            <person name="Morin E."/>
            <person name="Andreopoulos B."/>
            <person name="Barry K.W."/>
            <person name="Bonito G."/>
            <person name="Buee M."/>
            <person name="Carver A."/>
            <person name="Chen C."/>
            <person name="Cichocki N."/>
            <person name="Clum A."/>
            <person name="Culley D."/>
            <person name="Crous P.W."/>
            <person name="Fauchery L."/>
            <person name="Girlanda M."/>
            <person name="Hayes R.D."/>
            <person name="Keri Z."/>
            <person name="LaButti K."/>
            <person name="Lipzen A."/>
            <person name="Lombard V."/>
            <person name="Magnuson J."/>
            <person name="Maillard F."/>
            <person name="Murat C."/>
            <person name="Nolan M."/>
            <person name="Ohm R.A."/>
            <person name="Pangilinan J."/>
            <person name="Pereira M.F."/>
            <person name="Perotto S."/>
            <person name="Peter M."/>
            <person name="Pfister S."/>
            <person name="Riley R."/>
            <person name="Sitrit Y."/>
            <person name="Stielow J.B."/>
            <person name="Szollosi G."/>
            <person name="Zifcakova L."/>
            <person name="Stursova M."/>
            <person name="Spatafora J.W."/>
            <person name="Tedersoo L."/>
            <person name="Vaario L.M."/>
            <person name="Yamada A."/>
            <person name="Yan M."/>
            <person name="Wang P."/>
            <person name="Xu J."/>
            <person name="Bruns T."/>
            <person name="Baldrian P."/>
            <person name="Vilgalys R."/>
            <person name="Dunand C."/>
            <person name="Henrissat B."/>
            <person name="Grigoriev I.V."/>
            <person name="Hibbett D."/>
            <person name="Nagy L.G."/>
            <person name="Martin F.M."/>
        </authorList>
    </citation>
    <scope>NUCLEOTIDE SEQUENCE</scope>
    <source>
        <strain evidence="7">BED1</strain>
    </source>
</reference>
<comment type="caution">
    <text evidence="7">The sequence shown here is derived from an EMBL/GenBank/DDBJ whole genome shotgun (WGS) entry which is preliminary data.</text>
</comment>
<keyword evidence="3" id="KW-0274">FAD</keyword>
<keyword evidence="4" id="KW-0560">Oxidoreductase</keyword>
<keyword evidence="2" id="KW-0285">Flavoprotein</keyword>
<dbReference type="PRINTS" id="PR00420">
    <property type="entry name" value="RNGMNOXGNASE"/>
</dbReference>
<dbReference type="AlphaFoldDB" id="A0AAD4C4Q2"/>
<dbReference type="InterPro" id="IPR050493">
    <property type="entry name" value="FAD-dep_Monooxygenase_BioMet"/>
</dbReference>
<accession>A0AAD4C4Q2</accession>
<name>A0AAD4C4Q2_BOLED</name>
<evidence type="ECO:0000256" key="4">
    <source>
        <dbReference type="ARBA" id="ARBA00023002"/>
    </source>
</evidence>
<dbReference type="PANTHER" id="PTHR13789">
    <property type="entry name" value="MONOOXYGENASE"/>
    <property type="match status" value="1"/>
</dbReference>
<evidence type="ECO:0000313" key="8">
    <source>
        <dbReference type="Proteomes" id="UP001194468"/>
    </source>
</evidence>
<sequence>MSCTQAPFSIDFIVIGAGVTGLATALRLRQSGHRVTVIDKGVGPSEKKGGAHLPPNPTKLLVEWGLGKQLKRHGLPIRASKFLSADDGHEIGCIEWREDILQESGADYLVIQYRDLCQMLFDAGRNAGVRFEFQLAATSVQSDPARPRIVLSDGRTMTAHVIIGADGPRSIVRESINGPIEETLEGHSVYVATFPRDHIKDDPELYQLTTYRPDSPNYLIWVGENRHIVAITTDQGRMCSILAFLPEVDTEGHLGDDIASDGAPVAANKLKIQCEPRLRRLLGRVSTYQRKRMYHRTFAEDWVDEYGRVIVMSEAAYPIWPHCIQSCSLPIEDAAVLSTLFTYLKSEEHIPYLSYAFQEIREPRAQSLFSQETRGFGTVWAPPGPARDARNEGLKKMLLEGHKGWDESRLRWQWEEICEIFAYHGREAAEDWWVMWGVLRERSQQTVNGSH</sequence>
<protein>
    <recommendedName>
        <fullName evidence="6">FAD-binding domain-containing protein</fullName>
    </recommendedName>
</protein>
<organism evidence="7 8">
    <name type="scientific">Boletus edulis BED1</name>
    <dbReference type="NCBI Taxonomy" id="1328754"/>
    <lineage>
        <taxon>Eukaryota</taxon>
        <taxon>Fungi</taxon>
        <taxon>Dikarya</taxon>
        <taxon>Basidiomycota</taxon>
        <taxon>Agaricomycotina</taxon>
        <taxon>Agaricomycetes</taxon>
        <taxon>Agaricomycetidae</taxon>
        <taxon>Boletales</taxon>
        <taxon>Boletineae</taxon>
        <taxon>Boletaceae</taxon>
        <taxon>Boletoideae</taxon>
        <taxon>Boletus</taxon>
    </lineage>
</organism>
<comment type="similarity">
    <text evidence="1">Belongs to the paxM FAD-dependent monooxygenase family.</text>
</comment>
<feature type="domain" description="FAD-binding" evidence="6">
    <location>
        <begin position="11"/>
        <end position="185"/>
    </location>
</feature>
<dbReference type="EMBL" id="WHUW01000003">
    <property type="protein sequence ID" value="KAF8449046.1"/>
    <property type="molecule type" value="Genomic_DNA"/>
</dbReference>
<dbReference type="InterPro" id="IPR036188">
    <property type="entry name" value="FAD/NAD-bd_sf"/>
</dbReference>
<gene>
    <name evidence="7" type="ORF">L210DRAFT_3523776</name>
</gene>
<evidence type="ECO:0000256" key="1">
    <source>
        <dbReference type="ARBA" id="ARBA00007992"/>
    </source>
</evidence>
<evidence type="ECO:0000259" key="6">
    <source>
        <dbReference type="Pfam" id="PF01494"/>
    </source>
</evidence>
<dbReference type="Proteomes" id="UP001194468">
    <property type="component" value="Unassembled WGS sequence"/>
</dbReference>
<dbReference type="InterPro" id="IPR002938">
    <property type="entry name" value="FAD-bd"/>
</dbReference>
<dbReference type="GO" id="GO:0071949">
    <property type="term" value="F:FAD binding"/>
    <property type="evidence" value="ECO:0007669"/>
    <property type="project" value="InterPro"/>
</dbReference>
<evidence type="ECO:0000256" key="2">
    <source>
        <dbReference type="ARBA" id="ARBA00022630"/>
    </source>
</evidence>
<dbReference type="Gene3D" id="3.50.50.60">
    <property type="entry name" value="FAD/NAD(P)-binding domain"/>
    <property type="match status" value="1"/>
</dbReference>
<dbReference type="PANTHER" id="PTHR13789:SF147">
    <property type="entry name" value="PUTATIVE (AFU_ORTHOLOGUE AFUA_2G01950)-RELATED"/>
    <property type="match status" value="1"/>
</dbReference>
<evidence type="ECO:0000313" key="7">
    <source>
        <dbReference type="EMBL" id="KAF8449046.1"/>
    </source>
</evidence>
<keyword evidence="5" id="KW-0503">Monooxygenase</keyword>
<dbReference type="Pfam" id="PF01494">
    <property type="entry name" value="FAD_binding_3"/>
    <property type="match status" value="1"/>
</dbReference>
<reference evidence="7" key="1">
    <citation type="submission" date="2019-10" db="EMBL/GenBank/DDBJ databases">
        <authorList>
            <consortium name="DOE Joint Genome Institute"/>
            <person name="Kuo A."/>
            <person name="Miyauchi S."/>
            <person name="Kiss E."/>
            <person name="Drula E."/>
            <person name="Kohler A."/>
            <person name="Sanchez-Garcia M."/>
            <person name="Andreopoulos B."/>
            <person name="Barry K.W."/>
            <person name="Bonito G."/>
            <person name="Buee M."/>
            <person name="Carver A."/>
            <person name="Chen C."/>
            <person name="Cichocki N."/>
            <person name="Clum A."/>
            <person name="Culley D."/>
            <person name="Crous P.W."/>
            <person name="Fauchery L."/>
            <person name="Girlanda M."/>
            <person name="Hayes R."/>
            <person name="Keri Z."/>
            <person name="LaButti K."/>
            <person name="Lipzen A."/>
            <person name="Lombard V."/>
            <person name="Magnuson J."/>
            <person name="Maillard F."/>
            <person name="Morin E."/>
            <person name="Murat C."/>
            <person name="Nolan M."/>
            <person name="Ohm R."/>
            <person name="Pangilinan J."/>
            <person name="Pereira M."/>
            <person name="Perotto S."/>
            <person name="Peter M."/>
            <person name="Riley R."/>
            <person name="Sitrit Y."/>
            <person name="Stielow B."/>
            <person name="Szollosi G."/>
            <person name="Zifcakova L."/>
            <person name="Stursova M."/>
            <person name="Spatafora J.W."/>
            <person name="Tedersoo L."/>
            <person name="Vaario L.-M."/>
            <person name="Yamada A."/>
            <person name="Yan M."/>
            <person name="Wang P."/>
            <person name="Xu J."/>
            <person name="Bruns T."/>
            <person name="Baldrian P."/>
            <person name="Vilgalys R."/>
            <person name="Henrissat B."/>
            <person name="Grigoriev I.V."/>
            <person name="Hibbett D."/>
            <person name="Nagy L.G."/>
            <person name="Martin F.M."/>
        </authorList>
    </citation>
    <scope>NUCLEOTIDE SEQUENCE</scope>
    <source>
        <strain evidence="7">BED1</strain>
    </source>
</reference>
<evidence type="ECO:0000256" key="5">
    <source>
        <dbReference type="ARBA" id="ARBA00023033"/>
    </source>
</evidence>
<evidence type="ECO:0000256" key="3">
    <source>
        <dbReference type="ARBA" id="ARBA00022827"/>
    </source>
</evidence>
<dbReference type="SUPFAM" id="SSF51905">
    <property type="entry name" value="FAD/NAD(P)-binding domain"/>
    <property type="match status" value="1"/>
</dbReference>
<proteinExistence type="inferred from homology"/>